<sequence length="116" mass="13887">MIRSHIIILMAPEFLLVKGEASNQNLMPSLNWKHYTAIFASVSGTPVFCYWYYSLPHVVDRFTEKWMIEEPERDNRDFHEFMKELSSMQQKVDHAELTEKVAVEEERRRALRQRLN</sequence>
<dbReference type="AlphaFoldDB" id="A0A8R1XMB3"/>
<reference evidence="1" key="2">
    <citation type="submission" date="2022-06" db="UniProtKB">
        <authorList>
            <consortium name="EnsemblMetazoa"/>
        </authorList>
    </citation>
    <scope>IDENTIFICATION</scope>
</reference>
<reference evidence="2" key="1">
    <citation type="submission" date="2013-10" db="EMBL/GenBank/DDBJ databases">
        <title>Genome sequencing of Onchocerca volvulus.</title>
        <authorList>
            <person name="Cotton J."/>
            <person name="Tsai J."/>
            <person name="Stanley E."/>
            <person name="Tracey A."/>
            <person name="Holroyd N."/>
            <person name="Lustigman S."/>
            <person name="Berriman M."/>
        </authorList>
    </citation>
    <scope>NUCLEOTIDE SEQUENCE</scope>
</reference>
<keyword evidence="2" id="KW-1185">Reference proteome</keyword>
<proteinExistence type="predicted"/>
<dbReference type="EnsemblMetazoa" id="OVOC11551.1">
    <property type="protein sequence ID" value="OVOC11551.1"/>
    <property type="gene ID" value="WBGene00248360"/>
</dbReference>
<evidence type="ECO:0000313" key="1">
    <source>
        <dbReference type="EnsemblMetazoa" id="OVOC11551.2"/>
    </source>
</evidence>
<dbReference type="Proteomes" id="UP000024404">
    <property type="component" value="Unassembled WGS sequence"/>
</dbReference>
<protein>
    <submittedName>
        <fullName evidence="1">Uncharacterized protein</fullName>
    </submittedName>
</protein>
<dbReference type="EMBL" id="CMVM020000376">
    <property type="status" value="NOT_ANNOTATED_CDS"/>
    <property type="molecule type" value="Genomic_DNA"/>
</dbReference>
<organism evidence="1 2">
    <name type="scientific">Onchocerca volvulus</name>
    <dbReference type="NCBI Taxonomy" id="6282"/>
    <lineage>
        <taxon>Eukaryota</taxon>
        <taxon>Metazoa</taxon>
        <taxon>Ecdysozoa</taxon>
        <taxon>Nematoda</taxon>
        <taxon>Chromadorea</taxon>
        <taxon>Rhabditida</taxon>
        <taxon>Spirurina</taxon>
        <taxon>Spiruromorpha</taxon>
        <taxon>Filarioidea</taxon>
        <taxon>Onchocercidae</taxon>
        <taxon>Onchocerca</taxon>
    </lineage>
</organism>
<evidence type="ECO:0000313" key="2">
    <source>
        <dbReference type="Proteomes" id="UP000024404"/>
    </source>
</evidence>
<dbReference type="OMA" id="FTEKWMI"/>
<accession>A0A8R1XMB3</accession>
<name>A0A8R1XMB3_ONCVO</name>
<dbReference type="EnsemblMetazoa" id="OVOC11551.2">
    <property type="protein sequence ID" value="OVOC11551.2"/>
    <property type="gene ID" value="WBGene00248360"/>
</dbReference>